<protein>
    <recommendedName>
        <fullName evidence="5">Spermidine synthase</fullName>
    </recommendedName>
</protein>
<dbReference type="SUPFAM" id="SSF53335">
    <property type="entry name" value="S-adenosyl-L-methionine-dependent methyltransferases"/>
    <property type="match status" value="1"/>
</dbReference>
<comment type="caution">
    <text evidence="3">The sequence shown here is derived from an EMBL/GenBank/DDBJ whole genome shotgun (WGS) entry which is preliminary data.</text>
</comment>
<gene>
    <name evidence="3" type="ORF">HMPREF0551_0650</name>
</gene>
<keyword evidence="1" id="KW-0620">Polyamine biosynthesis</keyword>
<dbReference type="Gene3D" id="3.40.50.150">
    <property type="entry name" value="Vaccinia Virus protein VP39"/>
    <property type="match status" value="1"/>
</dbReference>
<dbReference type="PANTHER" id="PTHR43317:SF1">
    <property type="entry name" value="THERMOSPERMINE SYNTHASE ACAULIS5"/>
    <property type="match status" value="1"/>
</dbReference>
<dbReference type="GO" id="GO:0006596">
    <property type="term" value="P:polyamine biosynthetic process"/>
    <property type="evidence" value="ECO:0007669"/>
    <property type="project" value="UniProtKB-KW"/>
</dbReference>
<evidence type="ECO:0008006" key="5">
    <source>
        <dbReference type="Google" id="ProtNLM"/>
    </source>
</evidence>
<evidence type="ECO:0000313" key="3">
    <source>
        <dbReference type="EMBL" id="EFV95742.1"/>
    </source>
</evidence>
<feature type="region of interest" description="Disordered" evidence="2">
    <location>
        <begin position="1"/>
        <end position="27"/>
    </location>
</feature>
<dbReference type="InterPro" id="IPR029063">
    <property type="entry name" value="SAM-dependent_MTases_sf"/>
</dbReference>
<dbReference type="PANTHER" id="PTHR43317">
    <property type="entry name" value="THERMOSPERMINE SYNTHASE ACAULIS5"/>
    <property type="match status" value="1"/>
</dbReference>
<proteinExistence type="predicted"/>
<dbReference type="eggNOG" id="COG0421">
    <property type="taxonomic scope" value="Bacteria"/>
</dbReference>
<accession>E7RVD8</accession>
<dbReference type="AlphaFoldDB" id="E7RVD8"/>
<dbReference type="HOGENOM" id="CLU_060070_0_1_4"/>
<organism evidence="3 4">
    <name type="scientific">Lautropia mirabilis ATCC 51599</name>
    <dbReference type="NCBI Taxonomy" id="887898"/>
    <lineage>
        <taxon>Bacteria</taxon>
        <taxon>Pseudomonadati</taxon>
        <taxon>Pseudomonadota</taxon>
        <taxon>Betaproteobacteria</taxon>
        <taxon>Burkholderiales</taxon>
        <taxon>Burkholderiaceae</taxon>
        <taxon>Lautropia</taxon>
    </lineage>
</organism>
<sequence>MSMARQKTDGTRTSTRSPRKRSQAKRVSEPVISFSELDGIRYLHFGSPWVQGAMDIEHPDELVLSYIQDMMAWLLFLEPPAQVLQLGLGAAALTKFTHRHCPDTATTVVEISQQLPWVARQWFGLPPEDDRLMLVQGDAADFVGDPANREGFGVIQVDLYDEEAAGPVHDGSRFYRSCYRSLAEPGIMVVNLFGRHASFARSEERIRAIFPQVLLLDPQDEGNLVLLALKGPPLQVSRRQLLARARVLEEDYGLPARKWARAVADQLGLGR</sequence>
<feature type="compositionally biased region" description="Basic and acidic residues" evidence="2">
    <location>
        <begin position="1"/>
        <end position="10"/>
    </location>
</feature>
<dbReference type="STRING" id="887898.HMPREF0551_0650"/>
<name>E7RVD8_9BURK</name>
<evidence type="ECO:0000256" key="2">
    <source>
        <dbReference type="SAM" id="MobiDB-lite"/>
    </source>
</evidence>
<evidence type="ECO:0000313" key="4">
    <source>
        <dbReference type="Proteomes" id="UP000011021"/>
    </source>
</evidence>
<evidence type="ECO:0000256" key="1">
    <source>
        <dbReference type="ARBA" id="ARBA00023115"/>
    </source>
</evidence>
<dbReference type="EMBL" id="AEQP01000002">
    <property type="protein sequence ID" value="EFV95742.1"/>
    <property type="molecule type" value="Genomic_DNA"/>
</dbReference>
<keyword evidence="4" id="KW-1185">Reference proteome</keyword>
<dbReference type="Proteomes" id="UP000011021">
    <property type="component" value="Unassembled WGS sequence"/>
</dbReference>
<reference evidence="3 4" key="1">
    <citation type="submission" date="2010-12" db="EMBL/GenBank/DDBJ databases">
        <authorList>
            <person name="Muzny D."/>
            <person name="Qin X."/>
            <person name="Deng J."/>
            <person name="Jiang H."/>
            <person name="Liu Y."/>
            <person name="Qu J."/>
            <person name="Song X.-Z."/>
            <person name="Zhang L."/>
            <person name="Thornton R."/>
            <person name="Coyle M."/>
            <person name="Francisco L."/>
            <person name="Jackson L."/>
            <person name="Javaid M."/>
            <person name="Korchina V."/>
            <person name="Kovar C."/>
            <person name="Mata R."/>
            <person name="Mathew T."/>
            <person name="Ngo R."/>
            <person name="Nguyen L."/>
            <person name="Nguyen N."/>
            <person name="Okwuonu G."/>
            <person name="Ongeri F."/>
            <person name="Pham C."/>
            <person name="Simmons D."/>
            <person name="Wilczek-Boney K."/>
            <person name="Hale W."/>
            <person name="Jakkamsetti A."/>
            <person name="Pham P."/>
            <person name="Ruth R."/>
            <person name="San Lucas F."/>
            <person name="Warren J."/>
            <person name="Zhang J."/>
            <person name="Zhao Z."/>
            <person name="Zhou C."/>
            <person name="Zhu D."/>
            <person name="Lee S."/>
            <person name="Bess C."/>
            <person name="Blankenburg K."/>
            <person name="Forbes L."/>
            <person name="Fu Q."/>
            <person name="Gubbala S."/>
            <person name="Hirani K."/>
            <person name="Jayaseelan J.C."/>
            <person name="Lara F."/>
            <person name="Munidasa M."/>
            <person name="Palculict T."/>
            <person name="Patil S."/>
            <person name="Pu L.-L."/>
            <person name="Saada N."/>
            <person name="Tang L."/>
            <person name="Weissenberger G."/>
            <person name="Zhu Y."/>
            <person name="Hemphill L."/>
            <person name="Shang Y."/>
            <person name="Youmans B."/>
            <person name="Ayvaz T."/>
            <person name="Ross M."/>
            <person name="Santibanez J."/>
            <person name="Aqrawi P."/>
            <person name="Gross S."/>
            <person name="Joshi V."/>
            <person name="Fowler G."/>
            <person name="Nazareth L."/>
            <person name="Reid J."/>
            <person name="Worley K."/>
            <person name="Petrosino J."/>
            <person name="Highlander S."/>
            <person name="Gibbs R."/>
        </authorList>
    </citation>
    <scope>NUCLEOTIDE SEQUENCE [LARGE SCALE GENOMIC DNA]</scope>
    <source>
        <strain evidence="3 4">ATCC 51599</strain>
    </source>
</reference>